<protein>
    <submittedName>
        <fullName evidence="1">Uncharacterized protein</fullName>
    </submittedName>
</protein>
<keyword evidence="2" id="KW-1185">Reference proteome</keyword>
<organism evidence="1 2">
    <name type="scientific">Nocardia vinacea</name>
    <dbReference type="NCBI Taxonomy" id="96468"/>
    <lineage>
        <taxon>Bacteria</taxon>
        <taxon>Bacillati</taxon>
        <taxon>Actinomycetota</taxon>
        <taxon>Actinomycetes</taxon>
        <taxon>Mycobacteriales</taxon>
        <taxon>Nocardiaceae</taxon>
        <taxon>Nocardia</taxon>
    </lineage>
</organism>
<reference evidence="1" key="1">
    <citation type="submission" date="2022-10" db="EMBL/GenBank/DDBJ databases">
        <title>The complete genomes of actinobacterial strains from the NBC collection.</title>
        <authorList>
            <person name="Joergensen T.S."/>
            <person name="Alvarez Arevalo M."/>
            <person name="Sterndorff E.B."/>
            <person name="Faurdal D."/>
            <person name="Vuksanovic O."/>
            <person name="Mourched A.-S."/>
            <person name="Charusanti P."/>
            <person name="Shaw S."/>
            <person name="Blin K."/>
            <person name="Weber T."/>
        </authorList>
    </citation>
    <scope>NUCLEOTIDE SEQUENCE</scope>
    <source>
        <strain evidence="1">NBC_01482</strain>
    </source>
</reference>
<evidence type="ECO:0000313" key="1">
    <source>
        <dbReference type="EMBL" id="WUV51488.1"/>
    </source>
</evidence>
<accession>A0ABZ1Z7K9</accession>
<name>A0ABZ1Z7K9_9NOCA</name>
<evidence type="ECO:0000313" key="2">
    <source>
        <dbReference type="Proteomes" id="UP001432062"/>
    </source>
</evidence>
<proteinExistence type="predicted"/>
<dbReference type="EMBL" id="CP109441">
    <property type="protein sequence ID" value="WUV51488.1"/>
    <property type="molecule type" value="Genomic_DNA"/>
</dbReference>
<dbReference type="RefSeq" id="WP_329416340.1">
    <property type="nucleotide sequence ID" value="NZ_CP109441.1"/>
</dbReference>
<dbReference type="Proteomes" id="UP001432062">
    <property type="component" value="Chromosome"/>
</dbReference>
<gene>
    <name evidence="1" type="ORF">OG563_42860</name>
</gene>
<sequence length="91" mass="10280">MQGNWFHGAALYGAAIHRNTPANSLEHPTNVFLKEDMLIDPIDNWLAEVFEPERVEYTLTQLEAAQPDATATSDPLCRCRLNTDRILPTEN</sequence>